<name>A0A0A9GAJ6_ARUDO</name>
<evidence type="ECO:0000313" key="1">
    <source>
        <dbReference type="EMBL" id="JAE21507.1"/>
    </source>
</evidence>
<accession>A0A0A9GAJ6</accession>
<proteinExistence type="predicted"/>
<protein>
    <submittedName>
        <fullName evidence="1">Uncharacterized protein</fullName>
    </submittedName>
</protein>
<reference evidence="1" key="2">
    <citation type="journal article" date="2015" name="Data Brief">
        <title>Shoot transcriptome of the giant reed, Arundo donax.</title>
        <authorList>
            <person name="Barrero R.A."/>
            <person name="Guerrero F.D."/>
            <person name="Moolhuijzen P."/>
            <person name="Goolsby J.A."/>
            <person name="Tidwell J."/>
            <person name="Bellgard S.E."/>
            <person name="Bellgard M.I."/>
        </authorList>
    </citation>
    <scope>NUCLEOTIDE SEQUENCE</scope>
    <source>
        <tissue evidence="1">Shoot tissue taken approximately 20 cm above the soil surface</tissue>
    </source>
</reference>
<sequence length="175" mass="18481">MSASVVRLIGTDPSGHDSPDAAHSWTPALSAVSFGRRWWPFGLTGGSNGRWPRSLGWSNVGCRCAATQSMRSPSGLWIVRRAGLLSRRSSACTLLYRRSSSPGRNLCVSFAADADTDAAVAAQKPPRSATSRSTRWTVQGEDAAPAISAGSCLACGRNSCRAAYPCCFSSPKQAK</sequence>
<organism evidence="1">
    <name type="scientific">Arundo donax</name>
    <name type="common">Giant reed</name>
    <name type="synonym">Donax arundinaceus</name>
    <dbReference type="NCBI Taxonomy" id="35708"/>
    <lineage>
        <taxon>Eukaryota</taxon>
        <taxon>Viridiplantae</taxon>
        <taxon>Streptophyta</taxon>
        <taxon>Embryophyta</taxon>
        <taxon>Tracheophyta</taxon>
        <taxon>Spermatophyta</taxon>
        <taxon>Magnoliopsida</taxon>
        <taxon>Liliopsida</taxon>
        <taxon>Poales</taxon>
        <taxon>Poaceae</taxon>
        <taxon>PACMAD clade</taxon>
        <taxon>Arundinoideae</taxon>
        <taxon>Arundineae</taxon>
        <taxon>Arundo</taxon>
    </lineage>
</organism>
<dbReference type="EMBL" id="GBRH01176389">
    <property type="protein sequence ID" value="JAE21507.1"/>
    <property type="molecule type" value="Transcribed_RNA"/>
</dbReference>
<dbReference type="AlphaFoldDB" id="A0A0A9GAJ6"/>
<reference evidence="1" key="1">
    <citation type="submission" date="2014-09" db="EMBL/GenBank/DDBJ databases">
        <authorList>
            <person name="Magalhaes I.L.F."/>
            <person name="Oliveira U."/>
            <person name="Santos F.R."/>
            <person name="Vidigal T.H.D.A."/>
            <person name="Brescovit A.D."/>
            <person name="Santos A.J."/>
        </authorList>
    </citation>
    <scope>NUCLEOTIDE SEQUENCE</scope>
    <source>
        <tissue evidence="1">Shoot tissue taken approximately 20 cm above the soil surface</tissue>
    </source>
</reference>